<dbReference type="PANTHER" id="PTHR17901">
    <property type="entry name" value="MAGNESIUM-DEPENDENT PHOSPHATASE 1 MDP1"/>
    <property type="match status" value="1"/>
</dbReference>
<proteinExistence type="predicted"/>
<dbReference type="NCBIfam" id="TIGR01681">
    <property type="entry name" value="HAD-SF-IIIC"/>
    <property type="match status" value="1"/>
</dbReference>
<dbReference type="PANTHER" id="PTHR17901:SF14">
    <property type="entry name" value="MAGNESIUM-DEPENDENT PHOSPHATASE 1"/>
    <property type="match status" value="1"/>
</dbReference>
<comment type="caution">
    <text evidence="1">The sequence shown here is derived from an EMBL/GenBank/DDBJ whole genome shotgun (WGS) entry which is preliminary data.</text>
</comment>
<keyword evidence="2" id="KW-1185">Reference proteome</keyword>
<dbReference type="EMBL" id="JARQZJ010000032">
    <property type="protein sequence ID" value="KAK9874939.1"/>
    <property type="molecule type" value="Genomic_DNA"/>
</dbReference>
<evidence type="ECO:0008006" key="3">
    <source>
        <dbReference type="Google" id="ProtNLM"/>
    </source>
</evidence>
<dbReference type="InterPro" id="IPR023214">
    <property type="entry name" value="HAD_sf"/>
</dbReference>
<dbReference type="SFLD" id="SFLDG01129">
    <property type="entry name" value="C1.5:_HAD__Beta-PGM__Phosphata"/>
    <property type="match status" value="1"/>
</dbReference>
<dbReference type="SFLD" id="SFLDG01131">
    <property type="entry name" value="C1.5.2:_MDP_Like"/>
    <property type="match status" value="1"/>
</dbReference>
<protein>
    <recommendedName>
        <fullName evidence="3">Magnesium-dependent phosphatase 1</fullName>
    </recommendedName>
</protein>
<dbReference type="Proteomes" id="UP001431783">
    <property type="component" value="Unassembled WGS sequence"/>
</dbReference>
<dbReference type="SFLD" id="SFLDS00003">
    <property type="entry name" value="Haloacid_Dehalogenase"/>
    <property type="match status" value="1"/>
</dbReference>
<gene>
    <name evidence="1" type="ORF">WA026_005756</name>
</gene>
<dbReference type="InterPro" id="IPR010033">
    <property type="entry name" value="HAD_SF_ppase_IIIC"/>
</dbReference>
<dbReference type="InterPro" id="IPR035679">
    <property type="entry name" value="MDP-1_euk"/>
</dbReference>
<evidence type="ECO:0000313" key="2">
    <source>
        <dbReference type="Proteomes" id="UP001431783"/>
    </source>
</evidence>
<dbReference type="NCBIfam" id="TIGR01685">
    <property type="entry name" value="MDP-1"/>
    <property type="match status" value="1"/>
</dbReference>
<name>A0AAW1TVZ2_9CUCU</name>
<dbReference type="SUPFAM" id="SSF56784">
    <property type="entry name" value="HAD-like"/>
    <property type="match status" value="1"/>
</dbReference>
<dbReference type="InterPro" id="IPR010036">
    <property type="entry name" value="MDP_1_eu_arc"/>
</dbReference>
<dbReference type="Gene3D" id="3.40.50.1000">
    <property type="entry name" value="HAD superfamily/HAD-like"/>
    <property type="match status" value="1"/>
</dbReference>
<dbReference type="InterPro" id="IPR036412">
    <property type="entry name" value="HAD-like_sf"/>
</dbReference>
<sequence length="165" mass="19217">MSNNSRPLLIIFDLDYTLWPFWVDTHVVPPFSKKANGDIVDRHEQKITSYPDSPEILKNLFDNGYTLAVASRTSEIKGARQLLDLFGWNKYFSYIEIFPGRKTCHFEKIKSQSKIEFKDMLFFDDEHRNIRDLEEIGVVSVLVENGVTHEVIQGGLKKYQQKYPA</sequence>
<dbReference type="AlphaFoldDB" id="A0AAW1TVZ2"/>
<dbReference type="GO" id="GO:0003993">
    <property type="term" value="F:acid phosphatase activity"/>
    <property type="evidence" value="ECO:0007669"/>
    <property type="project" value="TreeGrafter"/>
</dbReference>
<organism evidence="1 2">
    <name type="scientific">Henosepilachna vigintioctopunctata</name>
    <dbReference type="NCBI Taxonomy" id="420089"/>
    <lineage>
        <taxon>Eukaryota</taxon>
        <taxon>Metazoa</taxon>
        <taxon>Ecdysozoa</taxon>
        <taxon>Arthropoda</taxon>
        <taxon>Hexapoda</taxon>
        <taxon>Insecta</taxon>
        <taxon>Pterygota</taxon>
        <taxon>Neoptera</taxon>
        <taxon>Endopterygota</taxon>
        <taxon>Coleoptera</taxon>
        <taxon>Polyphaga</taxon>
        <taxon>Cucujiformia</taxon>
        <taxon>Coccinelloidea</taxon>
        <taxon>Coccinellidae</taxon>
        <taxon>Epilachninae</taxon>
        <taxon>Epilachnini</taxon>
        <taxon>Henosepilachna</taxon>
    </lineage>
</organism>
<reference evidence="1 2" key="1">
    <citation type="submission" date="2023-03" db="EMBL/GenBank/DDBJ databases">
        <title>Genome insight into feeding habits of ladybird beetles.</title>
        <authorList>
            <person name="Li H.-S."/>
            <person name="Huang Y.-H."/>
            <person name="Pang H."/>
        </authorList>
    </citation>
    <scope>NUCLEOTIDE SEQUENCE [LARGE SCALE GENOMIC DNA]</scope>
    <source>
        <strain evidence="1">SYSU_2023b</strain>
        <tissue evidence="1">Whole body</tissue>
    </source>
</reference>
<evidence type="ECO:0000313" key="1">
    <source>
        <dbReference type="EMBL" id="KAK9874939.1"/>
    </source>
</evidence>
<dbReference type="Pfam" id="PF12689">
    <property type="entry name" value="Acid_PPase"/>
    <property type="match status" value="1"/>
</dbReference>
<accession>A0AAW1TVZ2</accession>
<dbReference type="CDD" id="cd07501">
    <property type="entry name" value="HAD_MDP-1_like"/>
    <property type="match status" value="1"/>
</dbReference>